<dbReference type="RefSeq" id="WP_386674781.1">
    <property type="nucleotide sequence ID" value="NZ_JBHLTG010000009.1"/>
</dbReference>
<sequence>MDSTAESVRPIEVTACMCAEGACTSGRAGHTLLPIQERVAAASPSGWRDALVGRTDARGWIELVLLENDRRVWVWSHHSGAIRTGTPVALHRAAGVVSVPGGIASVLVRD</sequence>
<gene>
    <name evidence="1" type="ORF">ACFFGH_28010</name>
</gene>
<keyword evidence="2" id="KW-1185">Reference proteome</keyword>
<name>A0ABV6RXI7_9GAMM</name>
<proteinExistence type="predicted"/>
<evidence type="ECO:0000313" key="2">
    <source>
        <dbReference type="Proteomes" id="UP001589896"/>
    </source>
</evidence>
<accession>A0ABV6RXI7</accession>
<dbReference type="Proteomes" id="UP001589896">
    <property type="component" value="Unassembled WGS sequence"/>
</dbReference>
<evidence type="ECO:0000313" key="1">
    <source>
        <dbReference type="EMBL" id="MFC0681694.1"/>
    </source>
</evidence>
<comment type="caution">
    <text evidence="1">The sequence shown here is derived from an EMBL/GenBank/DDBJ whole genome shotgun (WGS) entry which is preliminary data.</text>
</comment>
<protein>
    <submittedName>
        <fullName evidence="1">Uncharacterized protein</fullName>
    </submittedName>
</protein>
<dbReference type="EMBL" id="JBHLTG010000009">
    <property type="protein sequence ID" value="MFC0681694.1"/>
    <property type="molecule type" value="Genomic_DNA"/>
</dbReference>
<organism evidence="1 2">
    <name type="scientific">Lysobacter korlensis</name>
    <dbReference type="NCBI Taxonomy" id="553636"/>
    <lineage>
        <taxon>Bacteria</taxon>
        <taxon>Pseudomonadati</taxon>
        <taxon>Pseudomonadota</taxon>
        <taxon>Gammaproteobacteria</taxon>
        <taxon>Lysobacterales</taxon>
        <taxon>Lysobacteraceae</taxon>
        <taxon>Lysobacter</taxon>
    </lineage>
</organism>
<reference evidence="1 2" key="1">
    <citation type="submission" date="2024-09" db="EMBL/GenBank/DDBJ databases">
        <authorList>
            <person name="Sun Q."/>
            <person name="Mori K."/>
        </authorList>
    </citation>
    <scope>NUCLEOTIDE SEQUENCE [LARGE SCALE GENOMIC DNA]</scope>
    <source>
        <strain evidence="1 2">KCTC 23076</strain>
    </source>
</reference>